<keyword evidence="4" id="KW-0472">Membrane</keyword>
<sequence length="344" mass="39105">MLQVAPASITYVSINGIGLHHLHLYRYRSLSSASPSTVAPSPRSFRFCGVICRHVGIIISLYLKNFSLTIQASLFPLPSTPTPPPPNGNYTSVSLKEEKFVMMHNMSDEELLKASTKVPKIEDYKQLVPKVALMFLTKGPLPLAPLWEKFLQGHEGLYSIYVHSHPDFVETLPPNSIFIGRTIPSQDIAMDFIEGLPSSFGKNSILVVIDRLTKYAHFLALTHPFTAQQVAHLFFDQIHKLHGVPTTIVSDRDKIFTSTFWQQLFKLVGTKLCLSSAYHPQTDGQSERLNQCLENYLRCMTSARPMKWAWWLPMAEWWYNTNFHTALTMTPFEALYGYKPPLFL</sequence>
<dbReference type="InterPro" id="IPR036397">
    <property type="entry name" value="RNaseH_sf"/>
</dbReference>
<keyword evidence="5" id="KW-0325">Glycoprotein</keyword>
<dbReference type="PROSITE" id="PS50994">
    <property type="entry name" value="INTEGRASE"/>
    <property type="match status" value="1"/>
</dbReference>
<dbReference type="PANTHER" id="PTHR37984">
    <property type="entry name" value="PROTEIN CBG26694"/>
    <property type="match status" value="1"/>
</dbReference>
<dbReference type="GO" id="GO:0015074">
    <property type="term" value="P:DNA integration"/>
    <property type="evidence" value="ECO:0007669"/>
    <property type="project" value="InterPro"/>
</dbReference>
<dbReference type="SUPFAM" id="SSF53098">
    <property type="entry name" value="Ribonuclease H-like"/>
    <property type="match status" value="1"/>
</dbReference>
<keyword evidence="8" id="KW-1185">Reference proteome</keyword>
<evidence type="ECO:0000313" key="8">
    <source>
        <dbReference type="Proteomes" id="UP001168877"/>
    </source>
</evidence>
<dbReference type="Pfam" id="PF02485">
    <property type="entry name" value="Branch"/>
    <property type="match status" value="1"/>
</dbReference>
<keyword evidence="3" id="KW-0808">Transferase</keyword>
<dbReference type="GO" id="GO:0016757">
    <property type="term" value="F:glycosyltransferase activity"/>
    <property type="evidence" value="ECO:0007669"/>
    <property type="project" value="UniProtKB-KW"/>
</dbReference>
<dbReference type="PANTHER" id="PTHR37984:SF15">
    <property type="entry name" value="INTEGRASE CATALYTIC DOMAIN-CONTAINING PROTEIN"/>
    <property type="match status" value="1"/>
</dbReference>
<protein>
    <recommendedName>
        <fullName evidence="6">Integrase catalytic domain-containing protein</fullName>
    </recommendedName>
</protein>
<dbReference type="InterPro" id="IPR001584">
    <property type="entry name" value="Integrase_cat-core"/>
</dbReference>
<evidence type="ECO:0000256" key="2">
    <source>
        <dbReference type="ARBA" id="ARBA00022676"/>
    </source>
</evidence>
<dbReference type="InterPro" id="IPR003406">
    <property type="entry name" value="Glyco_trans_14"/>
</dbReference>
<evidence type="ECO:0000256" key="5">
    <source>
        <dbReference type="ARBA" id="ARBA00023180"/>
    </source>
</evidence>
<feature type="domain" description="Integrase catalytic" evidence="6">
    <location>
        <begin position="180"/>
        <end position="339"/>
    </location>
</feature>
<comment type="subcellular location">
    <subcellularLocation>
        <location evidence="1">Membrane</location>
        <topology evidence="1">Single-pass type II membrane protein</topology>
    </subcellularLocation>
</comment>
<name>A0AA39SDX9_ACESA</name>
<evidence type="ECO:0000256" key="3">
    <source>
        <dbReference type="ARBA" id="ARBA00022679"/>
    </source>
</evidence>
<evidence type="ECO:0000256" key="4">
    <source>
        <dbReference type="ARBA" id="ARBA00023136"/>
    </source>
</evidence>
<reference evidence="7" key="2">
    <citation type="submission" date="2023-06" db="EMBL/GenBank/DDBJ databases">
        <authorList>
            <person name="Swenson N.G."/>
            <person name="Wegrzyn J.L."/>
            <person name="Mcevoy S.L."/>
        </authorList>
    </citation>
    <scope>NUCLEOTIDE SEQUENCE</scope>
    <source>
        <strain evidence="7">NS2018</strain>
        <tissue evidence="7">Leaf</tissue>
    </source>
</reference>
<evidence type="ECO:0000313" key="7">
    <source>
        <dbReference type="EMBL" id="KAK0595996.1"/>
    </source>
</evidence>
<dbReference type="GO" id="GO:0003676">
    <property type="term" value="F:nucleic acid binding"/>
    <property type="evidence" value="ECO:0007669"/>
    <property type="project" value="InterPro"/>
</dbReference>
<dbReference type="InterPro" id="IPR050951">
    <property type="entry name" value="Retrovirus_Pol_polyprotein"/>
</dbReference>
<dbReference type="AlphaFoldDB" id="A0AA39SDX9"/>
<organism evidence="7 8">
    <name type="scientific">Acer saccharum</name>
    <name type="common">Sugar maple</name>
    <dbReference type="NCBI Taxonomy" id="4024"/>
    <lineage>
        <taxon>Eukaryota</taxon>
        <taxon>Viridiplantae</taxon>
        <taxon>Streptophyta</taxon>
        <taxon>Embryophyta</taxon>
        <taxon>Tracheophyta</taxon>
        <taxon>Spermatophyta</taxon>
        <taxon>Magnoliopsida</taxon>
        <taxon>eudicotyledons</taxon>
        <taxon>Gunneridae</taxon>
        <taxon>Pentapetalae</taxon>
        <taxon>rosids</taxon>
        <taxon>malvids</taxon>
        <taxon>Sapindales</taxon>
        <taxon>Sapindaceae</taxon>
        <taxon>Hippocastanoideae</taxon>
        <taxon>Acereae</taxon>
        <taxon>Acer</taxon>
    </lineage>
</organism>
<dbReference type="Gene3D" id="3.30.420.10">
    <property type="entry name" value="Ribonuclease H-like superfamily/Ribonuclease H"/>
    <property type="match status" value="1"/>
</dbReference>
<keyword evidence="2" id="KW-0328">Glycosyltransferase</keyword>
<gene>
    <name evidence="7" type="ORF">LWI29_011826</name>
</gene>
<proteinExistence type="predicted"/>
<dbReference type="EMBL" id="JAUESC010000004">
    <property type="protein sequence ID" value="KAK0595996.1"/>
    <property type="molecule type" value="Genomic_DNA"/>
</dbReference>
<evidence type="ECO:0000259" key="6">
    <source>
        <dbReference type="PROSITE" id="PS50994"/>
    </source>
</evidence>
<accession>A0AA39SDX9</accession>
<dbReference type="GO" id="GO:0016020">
    <property type="term" value="C:membrane"/>
    <property type="evidence" value="ECO:0007669"/>
    <property type="project" value="UniProtKB-SubCell"/>
</dbReference>
<reference evidence="7" key="1">
    <citation type="journal article" date="2022" name="Plant J.">
        <title>Strategies of tolerance reflected in two North American maple genomes.</title>
        <authorList>
            <person name="McEvoy S.L."/>
            <person name="Sezen U.U."/>
            <person name="Trouern-Trend A."/>
            <person name="McMahon S.M."/>
            <person name="Schaberg P.G."/>
            <person name="Yang J."/>
            <person name="Wegrzyn J.L."/>
            <person name="Swenson N.G."/>
        </authorList>
    </citation>
    <scope>NUCLEOTIDE SEQUENCE</scope>
    <source>
        <strain evidence="7">NS2018</strain>
    </source>
</reference>
<evidence type="ECO:0000256" key="1">
    <source>
        <dbReference type="ARBA" id="ARBA00004606"/>
    </source>
</evidence>
<comment type="caution">
    <text evidence="7">The sequence shown here is derived from an EMBL/GenBank/DDBJ whole genome shotgun (WGS) entry which is preliminary data.</text>
</comment>
<dbReference type="InterPro" id="IPR012337">
    <property type="entry name" value="RNaseH-like_sf"/>
</dbReference>
<dbReference type="Proteomes" id="UP001168877">
    <property type="component" value="Unassembled WGS sequence"/>
</dbReference>